<dbReference type="EMBL" id="JACSIT010000141">
    <property type="protein sequence ID" value="MBC6995662.1"/>
    <property type="molecule type" value="Genomic_DNA"/>
</dbReference>
<dbReference type="Pfam" id="PF26628">
    <property type="entry name" value="DUF8202"/>
    <property type="match status" value="1"/>
</dbReference>
<feature type="signal peptide" evidence="1">
    <location>
        <begin position="1"/>
        <end position="22"/>
    </location>
</feature>
<comment type="caution">
    <text evidence="3">The sequence shown here is derived from an EMBL/GenBank/DDBJ whole genome shotgun (WGS) entry which is preliminary data.</text>
</comment>
<dbReference type="InterPro" id="IPR058515">
    <property type="entry name" value="DUF8202"/>
</dbReference>
<accession>A0A923PRY2</accession>
<reference evidence="3" key="1">
    <citation type="submission" date="2020-08" db="EMBL/GenBank/DDBJ databases">
        <title>Lewinella bacteria from marine environments.</title>
        <authorList>
            <person name="Zhong Y."/>
        </authorList>
    </citation>
    <scope>NUCLEOTIDE SEQUENCE</scope>
    <source>
        <strain evidence="3">KCTC 42187</strain>
    </source>
</reference>
<feature type="domain" description="DUF8202" evidence="2">
    <location>
        <begin position="121"/>
        <end position="241"/>
    </location>
</feature>
<organism evidence="3 4">
    <name type="scientific">Neolewinella lacunae</name>
    <dbReference type="NCBI Taxonomy" id="1517758"/>
    <lineage>
        <taxon>Bacteria</taxon>
        <taxon>Pseudomonadati</taxon>
        <taxon>Bacteroidota</taxon>
        <taxon>Saprospiria</taxon>
        <taxon>Saprospirales</taxon>
        <taxon>Lewinellaceae</taxon>
        <taxon>Neolewinella</taxon>
    </lineage>
</organism>
<proteinExistence type="predicted"/>
<keyword evidence="1" id="KW-0732">Signal</keyword>
<gene>
    <name evidence="3" type="ORF">H9S92_15955</name>
</gene>
<evidence type="ECO:0000256" key="1">
    <source>
        <dbReference type="SAM" id="SignalP"/>
    </source>
</evidence>
<name>A0A923PRY2_9BACT</name>
<sequence>MRCYPHFPALLVLLFVAHHLGAQPVPVPGLAGAGGYYIFTVHPPARGEAVVWQYGDLTLTTHRLVDRSDSTVLHLAPPTHLTLRTFVQSGADAGAGWRMEEQGLGETGEVLVYPTLLSPGQRQLTESYLALRHGITLNQGLPTNYLAPAAEGGSYPVWTATAAPEFRHRIVGLAVDTTAGLLRTAGYSVLAPELLQLRWREAPAATAYFVVADDGAPTARRADRLQRRWRVETHGAVPDTTWLSIQPRSLFERLATGEGWALAVELADGQTVLLPPTPSEGELLFPLPAGTAYFQLAITGARTDGPTEDPALAHLSPNPVAVGQATQLRIALAVPQALHLSAYDLNGRQLEERWLPPTTHHLTELTFPAPGTYTLHLRPRPHGPTQALFVVVQ</sequence>
<dbReference type="RefSeq" id="WP_187467690.1">
    <property type="nucleotide sequence ID" value="NZ_JACSIT010000141.1"/>
</dbReference>
<evidence type="ECO:0000259" key="2">
    <source>
        <dbReference type="Pfam" id="PF26628"/>
    </source>
</evidence>
<protein>
    <recommendedName>
        <fullName evidence="2">DUF8202 domain-containing protein</fullName>
    </recommendedName>
</protein>
<evidence type="ECO:0000313" key="4">
    <source>
        <dbReference type="Proteomes" id="UP000650081"/>
    </source>
</evidence>
<dbReference type="Proteomes" id="UP000650081">
    <property type="component" value="Unassembled WGS sequence"/>
</dbReference>
<feature type="chain" id="PRO_5037411700" description="DUF8202 domain-containing protein" evidence="1">
    <location>
        <begin position="23"/>
        <end position="393"/>
    </location>
</feature>
<keyword evidence="4" id="KW-1185">Reference proteome</keyword>
<dbReference type="AlphaFoldDB" id="A0A923PRY2"/>
<evidence type="ECO:0000313" key="3">
    <source>
        <dbReference type="EMBL" id="MBC6995662.1"/>
    </source>
</evidence>